<keyword evidence="4" id="KW-1185">Reference proteome</keyword>
<name>A0A152A9I8_TIELA</name>
<organism evidence="3 4">
    <name type="scientific">Tieghemostelium lacteum</name>
    <name type="common">Slime mold</name>
    <name type="synonym">Dictyostelium lacteum</name>
    <dbReference type="NCBI Taxonomy" id="361077"/>
    <lineage>
        <taxon>Eukaryota</taxon>
        <taxon>Amoebozoa</taxon>
        <taxon>Evosea</taxon>
        <taxon>Eumycetozoa</taxon>
        <taxon>Dictyostelia</taxon>
        <taxon>Dictyosteliales</taxon>
        <taxon>Raperosteliaceae</taxon>
        <taxon>Tieghemostelium</taxon>
    </lineage>
</organism>
<feature type="compositionally biased region" description="Polar residues" evidence="1">
    <location>
        <begin position="1"/>
        <end position="18"/>
    </location>
</feature>
<dbReference type="InParanoid" id="A0A152A9I8"/>
<feature type="transmembrane region" description="Helical" evidence="2">
    <location>
        <begin position="593"/>
        <end position="611"/>
    </location>
</feature>
<evidence type="ECO:0000256" key="2">
    <source>
        <dbReference type="SAM" id="Phobius"/>
    </source>
</evidence>
<evidence type="ECO:0000256" key="1">
    <source>
        <dbReference type="SAM" id="MobiDB-lite"/>
    </source>
</evidence>
<feature type="transmembrane region" description="Helical" evidence="2">
    <location>
        <begin position="564"/>
        <end position="587"/>
    </location>
</feature>
<reference evidence="3 4" key="1">
    <citation type="submission" date="2015-12" db="EMBL/GenBank/DDBJ databases">
        <title>Dictyostelia acquired genes for synthesis and detection of signals that induce cell-type specialization by lateral gene transfer from prokaryotes.</title>
        <authorList>
            <person name="Gloeckner G."/>
            <person name="Schaap P."/>
        </authorList>
    </citation>
    <scope>NUCLEOTIDE SEQUENCE [LARGE SCALE GENOMIC DNA]</scope>
    <source>
        <strain evidence="3 4">TK</strain>
    </source>
</reference>
<gene>
    <name evidence="3" type="ORF">DLAC_00260</name>
</gene>
<protein>
    <submittedName>
        <fullName evidence="3">Uncharacterized protein</fullName>
    </submittedName>
</protein>
<evidence type="ECO:0000313" key="4">
    <source>
        <dbReference type="Proteomes" id="UP000076078"/>
    </source>
</evidence>
<evidence type="ECO:0000313" key="3">
    <source>
        <dbReference type="EMBL" id="KYR02795.1"/>
    </source>
</evidence>
<sequence length="705" mass="79277">MSTTTQPIKVTSKGSAQVPTKTETTTTPSKTTTPKTKDPNKPKNPNKPKKPVEAGGKKQAGGTKLTPVQQALQKKRVSINKKFLENNPLILSFEKARENKLLKEEKKKPVPKNQRKKKSLNETSSDGLSLQELVGFTSISAHGEDIVQKTAEEFFYEYVIYFLSDDSRTILEVSKPNLKAERLEIVSEKIVQEWYEEYGKLMIGLALANYTAEGFNKEINVGKLNEDMKYLCSTKLFVKQTMLIYNFAYLDRIPRMAEYLKNADEWAEDLAEYYLSDKELKSFIESHCSDVYPEETLTFKQMKAKLDMLDPSQKTSNEVLSTLYYACYTYYSVDQIQNTQLTKDVYLATIEDVLKGIEADSTWSPIMKDITNGFGTTAGTVTELHKMVTDIQYELQSSGTRPTFSSMSAHIDEYGNKLINKIKAKLPGVTFSSKHKLLLVGVWRACQMGVIIYGVANWDKMTTFNKATFTYDSIGIFFDIVTYFDAGDKMVTGFFSRIGQFIHKQLITKGFQIAADSFESVVPVLFTETASKFILTRFVPVLLIVTAVATTIDAYNDIQEKNWGALVIDVASLGVTLATIGVLMAGISWAGPFALLTGGILITLALLKTFFSSPNKSIYLNYFERKLTPRYKISIFVNDAETPPSPDVDLTKFQNYDDHSDIMIYKSTNNLSVDVQVTINGVNYTIKAKSTLEVHIPVYNSMLNQ</sequence>
<dbReference type="AlphaFoldDB" id="A0A152A9I8"/>
<feature type="compositionally biased region" description="Basic residues" evidence="1">
    <location>
        <begin position="109"/>
        <end position="118"/>
    </location>
</feature>
<comment type="caution">
    <text evidence="3">The sequence shown here is derived from an EMBL/GenBank/DDBJ whole genome shotgun (WGS) entry which is preliminary data.</text>
</comment>
<dbReference type="OMA" id="SAHIDEY"/>
<dbReference type="EMBL" id="LODT01000001">
    <property type="protein sequence ID" value="KYR02795.1"/>
    <property type="molecule type" value="Genomic_DNA"/>
</dbReference>
<feature type="compositionally biased region" description="Low complexity" evidence="1">
    <location>
        <begin position="19"/>
        <end position="34"/>
    </location>
</feature>
<feature type="transmembrane region" description="Helical" evidence="2">
    <location>
        <begin position="533"/>
        <end position="552"/>
    </location>
</feature>
<dbReference type="Proteomes" id="UP000076078">
    <property type="component" value="Unassembled WGS sequence"/>
</dbReference>
<keyword evidence="2" id="KW-0812">Transmembrane</keyword>
<accession>A0A152A9I8</accession>
<proteinExistence type="predicted"/>
<feature type="region of interest" description="Disordered" evidence="1">
    <location>
        <begin position="102"/>
        <end position="124"/>
    </location>
</feature>
<keyword evidence="2" id="KW-1133">Transmembrane helix</keyword>
<dbReference type="OrthoDB" id="23586at2759"/>
<keyword evidence="2" id="KW-0472">Membrane</keyword>
<feature type="region of interest" description="Disordered" evidence="1">
    <location>
        <begin position="1"/>
        <end position="69"/>
    </location>
</feature>